<evidence type="ECO:0000256" key="1">
    <source>
        <dbReference type="ARBA" id="ARBA00022801"/>
    </source>
</evidence>
<dbReference type="SUPFAM" id="SSF53187">
    <property type="entry name" value="Zn-dependent exopeptidases"/>
    <property type="match status" value="1"/>
</dbReference>
<dbReference type="CDD" id="cd02696">
    <property type="entry name" value="MurNAc-LAA"/>
    <property type="match status" value="1"/>
</dbReference>
<dbReference type="PANTHER" id="PTHR30404:SF0">
    <property type="entry name" value="N-ACETYLMURAMOYL-L-ALANINE AMIDASE AMIC"/>
    <property type="match status" value="1"/>
</dbReference>
<organism evidence="4 5">
    <name type="scientific">Paenibacillus cremeus</name>
    <dbReference type="NCBI Taxonomy" id="2163881"/>
    <lineage>
        <taxon>Bacteria</taxon>
        <taxon>Bacillati</taxon>
        <taxon>Bacillota</taxon>
        <taxon>Bacilli</taxon>
        <taxon>Bacillales</taxon>
        <taxon>Paenibacillaceae</taxon>
        <taxon>Paenibacillus</taxon>
    </lineage>
</organism>
<evidence type="ECO:0000256" key="2">
    <source>
        <dbReference type="SAM" id="MobiDB-lite"/>
    </source>
</evidence>
<accession>A0A559KIR3</accession>
<dbReference type="GO" id="GO:0009253">
    <property type="term" value="P:peptidoglycan catabolic process"/>
    <property type="evidence" value="ECO:0007669"/>
    <property type="project" value="InterPro"/>
</dbReference>
<dbReference type="SMART" id="SM00646">
    <property type="entry name" value="Ami_3"/>
    <property type="match status" value="1"/>
</dbReference>
<protein>
    <submittedName>
        <fullName evidence="4">N-acetylmuramoyl-L-alanine amidase</fullName>
    </submittedName>
</protein>
<evidence type="ECO:0000313" key="5">
    <source>
        <dbReference type="Proteomes" id="UP000317036"/>
    </source>
</evidence>
<evidence type="ECO:0000313" key="4">
    <source>
        <dbReference type="EMBL" id="TVY12030.1"/>
    </source>
</evidence>
<dbReference type="GO" id="GO:0008745">
    <property type="term" value="F:N-acetylmuramoyl-L-alanine amidase activity"/>
    <property type="evidence" value="ECO:0007669"/>
    <property type="project" value="InterPro"/>
</dbReference>
<dbReference type="OrthoDB" id="43070at2"/>
<dbReference type="InterPro" id="IPR002508">
    <property type="entry name" value="MurNAc-LAA_cat"/>
</dbReference>
<name>A0A559KIR3_9BACL</name>
<keyword evidence="5" id="KW-1185">Reference proteome</keyword>
<comment type="caution">
    <text evidence="4">The sequence shown here is derived from an EMBL/GenBank/DDBJ whole genome shotgun (WGS) entry which is preliminary data.</text>
</comment>
<gene>
    <name evidence="4" type="ORF">FPZ49_00150</name>
</gene>
<dbReference type="Gene3D" id="3.40.630.40">
    <property type="entry name" value="Zn-dependent exopeptidases"/>
    <property type="match status" value="1"/>
</dbReference>
<dbReference type="Proteomes" id="UP000317036">
    <property type="component" value="Unassembled WGS sequence"/>
</dbReference>
<dbReference type="GO" id="GO:0030288">
    <property type="term" value="C:outer membrane-bounded periplasmic space"/>
    <property type="evidence" value="ECO:0007669"/>
    <property type="project" value="TreeGrafter"/>
</dbReference>
<dbReference type="AlphaFoldDB" id="A0A559KIR3"/>
<dbReference type="Pfam" id="PF01520">
    <property type="entry name" value="Amidase_3"/>
    <property type="match status" value="1"/>
</dbReference>
<dbReference type="EMBL" id="VNJI01000001">
    <property type="protein sequence ID" value="TVY12030.1"/>
    <property type="molecule type" value="Genomic_DNA"/>
</dbReference>
<feature type="region of interest" description="Disordered" evidence="2">
    <location>
        <begin position="41"/>
        <end position="64"/>
    </location>
</feature>
<reference evidence="4 5" key="1">
    <citation type="submission" date="2019-07" db="EMBL/GenBank/DDBJ databases">
        <authorList>
            <person name="Kim J."/>
        </authorList>
    </citation>
    <scope>NUCLEOTIDE SEQUENCE [LARGE SCALE GENOMIC DNA]</scope>
    <source>
        <strain evidence="4 5">JC52</strain>
    </source>
</reference>
<dbReference type="PANTHER" id="PTHR30404">
    <property type="entry name" value="N-ACETYLMURAMOYL-L-ALANINE AMIDASE"/>
    <property type="match status" value="1"/>
</dbReference>
<proteinExistence type="predicted"/>
<evidence type="ECO:0000259" key="3">
    <source>
        <dbReference type="SMART" id="SM00646"/>
    </source>
</evidence>
<sequence>MGSVLSFGLFGLFGLGTQPVHAKAPDEQLICIDPGHQRYGNNGLEPVAPGAKERKPKVSSGTAGVKTKKPEYVLTLEASRLLKDKLESYGYRVVMVRDSHDVDITNIERAQMCNDAQADLAVRIHADGDASPKTQGISLLYPAPGRDTESLVAPSKEAAELILREAVAATGAVSRGVVPRSDLTGFNWSTVPSVLVEMGFMTNPAEDAKLSDPEYLNAMTEGIANGINAALAARVDAPVVEESSRVFLPAGSAQLYDLSGDGRMLRTKAALSPQVLQVSAVMGSWGRVSTWMGERWVYLGHALSPVQAVNKQVELADNTPLYRSPHDAEPLARLTAQRVGALEQWNEWFLIDTWMGPLWITPSK</sequence>
<keyword evidence="1" id="KW-0378">Hydrolase</keyword>
<dbReference type="InterPro" id="IPR050695">
    <property type="entry name" value="N-acetylmuramoyl_amidase_3"/>
</dbReference>
<feature type="domain" description="MurNAc-LAA" evidence="3">
    <location>
        <begin position="110"/>
        <end position="228"/>
    </location>
</feature>